<evidence type="ECO:0000313" key="4">
    <source>
        <dbReference type="Proteomes" id="UP000027135"/>
    </source>
</evidence>
<accession>A0A067RK78</accession>
<reference evidence="3 4" key="1">
    <citation type="journal article" date="2014" name="Nat. Commun.">
        <title>Molecular traces of alternative social organization in a termite genome.</title>
        <authorList>
            <person name="Terrapon N."/>
            <person name="Li C."/>
            <person name="Robertson H.M."/>
            <person name="Ji L."/>
            <person name="Meng X."/>
            <person name="Booth W."/>
            <person name="Chen Z."/>
            <person name="Childers C.P."/>
            <person name="Glastad K.M."/>
            <person name="Gokhale K."/>
            <person name="Gowin J."/>
            <person name="Gronenberg W."/>
            <person name="Hermansen R.A."/>
            <person name="Hu H."/>
            <person name="Hunt B.G."/>
            <person name="Huylmans A.K."/>
            <person name="Khalil S.M."/>
            <person name="Mitchell R.D."/>
            <person name="Munoz-Torres M.C."/>
            <person name="Mustard J.A."/>
            <person name="Pan H."/>
            <person name="Reese J.T."/>
            <person name="Scharf M.E."/>
            <person name="Sun F."/>
            <person name="Vogel H."/>
            <person name="Xiao J."/>
            <person name="Yang W."/>
            <person name="Yang Z."/>
            <person name="Yang Z."/>
            <person name="Zhou J."/>
            <person name="Zhu J."/>
            <person name="Brent C.S."/>
            <person name="Elsik C.G."/>
            <person name="Goodisman M.A."/>
            <person name="Liberles D.A."/>
            <person name="Roe R.M."/>
            <person name="Vargo E.L."/>
            <person name="Vilcinskas A."/>
            <person name="Wang J."/>
            <person name="Bornberg-Bauer E."/>
            <person name="Korb J."/>
            <person name="Zhang G."/>
            <person name="Liebig J."/>
        </authorList>
    </citation>
    <scope>NUCLEOTIDE SEQUENCE [LARGE SCALE GENOMIC DNA]</scope>
    <source>
        <tissue evidence="3">Whole organism</tissue>
    </source>
</reference>
<dbReference type="OMA" id="HASACIC"/>
<protein>
    <submittedName>
        <fullName evidence="3">mTERF domain-containing protein 2</fullName>
    </submittedName>
</protein>
<comment type="similarity">
    <text evidence="1">Belongs to the mTERF family.</text>
</comment>
<evidence type="ECO:0000256" key="1">
    <source>
        <dbReference type="ARBA" id="ARBA00007692"/>
    </source>
</evidence>
<dbReference type="InParanoid" id="A0A067RK78"/>
<dbReference type="Gene3D" id="1.25.70.10">
    <property type="entry name" value="Transcription termination factor 3, mitochondrial"/>
    <property type="match status" value="1"/>
</dbReference>
<dbReference type="InterPro" id="IPR038538">
    <property type="entry name" value="MTERF_sf"/>
</dbReference>
<dbReference type="InterPro" id="IPR003690">
    <property type="entry name" value="MTERF"/>
</dbReference>
<sequence>MQVLKRTSTVLLGLRRASSCCNGTITAGWKRNIFEYSTLMEIEKQRFCTVVEKSPPCSTDDRFQNPKIASLIEVTVKERIQPDDLLNALEVSPELLNKSPLQWENCFKELKYHGFTGKDSLRMLTLYPDLISVVESNEFRLSMENWINCDLGYDNVLDLLVACPHFVSVSRYELQRRIPLLFSLGKSHGKSVVRLLQNCPNLLYGNWNDVEAKLSYVENIMKIDTTKENLTKCYVFNRTLDEIRTRHAFLKRAGLYVTPEKIKGTKVEERQQPWNKNPRLSHITDTSNETFISEVACDLTLEELDVFREIYSEELKNQDDSESEDNLSDGE</sequence>
<name>A0A067RK78_ZOONE</name>
<dbReference type="eggNOG" id="ENOG502RXUW">
    <property type="taxonomic scope" value="Eukaryota"/>
</dbReference>
<dbReference type="GO" id="GO:0003676">
    <property type="term" value="F:nucleic acid binding"/>
    <property type="evidence" value="ECO:0007669"/>
    <property type="project" value="InterPro"/>
</dbReference>
<keyword evidence="2" id="KW-0809">Transit peptide</keyword>
<dbReference type="Pfam" id="PF02536">
    <property type="entry name" value="mTERF"/>
    <property type="match status" value="1"/>
</dbReference>
<gene>
    <name evidence="3" type="ORF">L798_07609</name>
</gene>
<evidence type="ECO:0000256" key="2">
    <source>
        <dbReference type="ARBA" id="ARBA00022946"/>
    </source>
</evidence>
<dbReference type="STRING" id="136037.A0A067RK78"/>
<proteinExistence type="inferred from homology"/>
<dbReference type="EMBL" id="KK852424">
    <property type="protein sequence ID" value="KDR24202.1"/>
    <property type="molecule type" value="Genomic_DNA"/>
</dbReference>
<keyword evidence="4" id="KW-1185">Reference proteome</keyword>
<evidence type="ECO:0000313" key="3">
    <source>
        <dbReference type="EMBL" id="KDR24202.1"/>
    </source>
</evidence>
<dbReference type="OrthoDB" id="9991972at2759"/>
<dbReference type="Proteomes" id="UP000027135">
    <property type="component" value="Unassembled WGS sequence"/>
</dbReference>
<dbReference type="AlphaFoldDB" id="A0A067RK78"/>
<organism evidence="3 4">
    <name type="scientific">Zootermopsis nevadensis</name>
    <name type="common">Dampwood termite</name>
    <dbReference type="NCBI Taxonomy" id="136037"/>
    <lineage>
        <taxon>Eukaryota</taxon>
        <taxon>Metazoa</taxon>
        <taxon>Ecdysozoa</taxon>
        <taxon>Arthropoda</taxon>
        <taxon>Hexapoda</taxon>
        <taxon>Insecta</taxon>
        <taxon>Pterygota</taxon>
        <taxon>Neoptera</taxon>
        <taxon>Polyneoptera</taxon>
        <taxon>Dictyoptera</taxon>
        <taxon>Blattodea</taxon>
        <taxon>Blattoidea</taxon>
        <taxon>Termitoidae</taxon>
        <taxon>Termopsidae</taxon>
        <taxon>Zootermopsis</taxon>
    </lineage>
</organism>
<dbReference type="FunCoup" id="A0A067RK78">
    <property type="interactions" value="12"/>
</dbReference>